<dbReference type="InterPro" id="IPR021514">
    <property type="entry name" value="DUF3176"/>
</dbReference>
<reference evidence="1" key="1">
    <citation type="journal article" date="2023" name="Mol. Phylogenet. Evol.">
        <title>Genome-scale phylogeny and comparative genomics of the fungal order Sordariales.</title>
        <authorList>
            <person name="Hensen N."/>
            <person name="Bonometti L."/>
            <person name="Westerberg I."/>
            <person name="Brannstrom I.O."/>
            <person name="Guillou S."/>
            <person name="Cros-Aarteil S."/>
            <person name="Calhoun S."/>
            <person name="Haridas S."/>
            <person name="Kuo A."/>
            <person name="Mondo S."/>
            <person name="Pangilinan J."/>
            <person name="Riley R."/>
            <person name="LaButti K."/>
            <person name="Andreopoulos B."/>
            <person name="Lipzen A."/>
            <person name="Chen C."/>
            <person name="Yan M."/>
            <person name="Daum C."/>
            <person name="Ng V."/>
            <person name="Clum A."/>
            <person name="Steindorff A."/>
            <person name="Ohm R.A."/>
            <person name="Martin F."/>
            <person name="Silar P."/>
            <person name="Natvig D.O."/>
            <person name="Lalanne C."/>
            <person name="Gautier V."/>
            <person name="Ament-Velasquez S.L."/>
            <person name="Kruys A."/>
            <person name="Hutchinson M.I."/>
            <person name="Powell A.J."/>
            <person name="Barry K."/>
            <person name="Miller A.N."/>
            <person name="Grigoriev I.V."/>
            <person name="Debuchy R."/>
            <person name="Gladieux P."/>
            <person name="Hiltunen Thoren M."/>
            <person name="Johannesson H."/>
        </authorList>
    </citation>
    <scope>NUCLEOTIDE SEQUENCE</scope>
    <source>
        <strain evidence="1">CBS 314.62</strain>
    </source>
</reference>
<dbReference type="EMBL" id="JAULSO010000006">
    <property type="protein sequence ID" value="KAK3681723.1"/>
    <property type="molecule type" value="Genomic_DNA"/>
</dbReference>
<dbReference type="Pfam" id="PF11374">
    <property type="entry name" value="DUF3176"/>
    <property type="match status" value="1"/>
</dbReference>
<keyword evidence="2" id="KW-1185">Reference proteome</keyword>
<accession>A0AAE0X0G1</accession>
<organism evidence="1 2">
    <name type="scientific">Podospora appendiculata</name>
    <dbReference type="NCBI Taxonomy" id="314037"/>
    <lineage>
        <taxon>Eukaryota</taxon>
        <taxon>Fungi</taxon>
        <taxon>Dikarya</taxon>
        <taxon>Ascomycota</taxon>
        <taxon>Pezizomycotina</taxon>
        <taxon>Sordariomycetes</taxon>
        <taxon>Sordariomycetidae</taxon>
        <taxon>Sordariales</taxon>
        <taxon>Podosporaceae</taxon>
        <taxon>Podospora</taxon>
    </lineage>
</organism>
<evidence type="ECO:0000313" key="2">
    <source>
        <dbReference type="Proteomes" id="UP001270362"/>
    </source>
</evidence>
<comment type="caution">
    <text evidence="1">The sequence shown here is derived from an EMBL/GenBank/DDBJ whole genome shotgun (WGS) entry which is preliminary data.</text>
</comment>
<name>A0AAE0X0G1_9PEZI</name>
<dbReference type="AlphaFoldDB" id="A0AAE0X0G1"/>
<gene>
    <name evidence="1" type="ORF">B0T22DRAFT_300281</name>
</gene>
<reference evidence="1" key="2">
    <citation type="submission" date="2023-06" db="EMBL/GenBank/DDBJ databases">
        <authorList>
            <consortium name="Lawrence Berkeley National Laboratory"/>
            <person name="Haridas S."/>
            <person name="Hensen N."/>
            <person name="Bonometti L."/>
            <person name="Westerberg I."/>
            <person name="Brannstrom I.O."/>
            <person name="Guillou S."/>
            <person name="Cros-Aarteil S."/>
            <person name="Calhoun S."/>
            <person name="Kuo A."/>
            <person name="Mondo S."/>
            <person name="Pangilinan J."/>
            <person name="Riley R."/>
            <person name="Labutti K."/>
            <person name="Andreopoulos B."/>
            <person name="Lipzen A."/>
            <person name="Chen C."/>
            <person name="Yanf M."/>
            <person name="Daum C."/>
            <person name="Ng V."/>
            <person name="Clum A."/>
            <person name="Steindorff A."/>
            <person name="Ohm R."/>
            <person name="Martin F."/>
            <person name="Silar P."/>
            <person name="Natvig D."/>
            <person name="Lalanne C."/>
            <person name="Gautier V."/>
            <person name="Ament-Velasquez S.L."/>
            <person name="Kruys A."/>
            <person name="Hutchinson M.I."/>
            <person name="Powell A.J."/>
            <person name="Barry K."/>
            <person name="Miller A.N."/>
            <person name="Grigoriev I.V."/>
            <person name="Debuchy R."/>
            <person name="Gladieux P."/>
            <person name="Thoren M.H."/>
            <person name="Johannesson H."/>
        </authorList>
    </citation>
    <scope>NUCLEOTIDE SEQUENCE</scope>
    <source>
        <strain evidence="1">CBS 314.62</strain>
    </source>
</reference>
<sequence length="571" mass="62136">MQDFDNAGRSVLGSLGLIGRVVVRAGTEPGIVALVGAFTTVLSIAVGPFTQQAIRTTACPQILPGVHASLPVAHYVPANNPYFSSSSEEDFWEVDVDMKATMIRGLTNPQSNDSAIIASCSTGNCTFPDYGTGVTHASMGLCSRCIDTTSKIQGPQGPSYSNGGVLLQGDILDLSLDICPWWGPSMSVGTDWSFDWATDLFTEGFAEAANNSIAKISVLVSTMSPCSNETGTFACPRTKSVFCRETENKLPFGGMTDFIATSCVLYPCFKQYKGAVVGGVFREEVVSTALAIGNSREVFEGNFQSENWDNLTAVQSPCIVDDSGTWYTHSNMSSAPQMPGRTWTNITLDGKNATVPNACLYKLQANYASAMQNFMSKSVFTDNCHMIDEQMSDSFEIECDKSWWFSSLFRQKNASFQTISSAMDDFATVITNKFRTAGSGPDDFMSHGTVQGAVVETTACVHFDWRWLALPLGLVAMSAALLAWMIVRSSFVDSRQPVWKGSVLPLLFYGMLFRDSASDPVALHVFQPHVDTLPRSGLSESSESSNQRFMDLHQIQQASEKIMVRFDKDGV</sequence>
<proteinExistence type="predicted"/>
<evidence type="ECO:0000313" key="1">
    <source>
        <dbReference type="EMBL" id="KAK3681723.1"/>
    </source>
</evidence>
<dbReference type="PANTHER" id="PTHR35394:SF5">
    <property type="entry name" value="DUF3176 DOMAIN-CONTAINING PROTEIN"/>
    <property type="match status" value="1"/>
</dbReference>
<protein>
    <submittedName>
        <fullName evidence="1">Uncharacterized protein</fullName>
    </submittedName>
</protein>
<dbReference type="Proteomes" id="UP001270362">
    <property type="component" value="Unassembled WGS sequence"/>
</dbReference>
<dbReference type="PANTHER" id="PTHR35394">
    <property type="entry name" value="DUF3176 DOMAIN-CONTAINING PROTEIN"/>
    <property type="match status" value="1"/>
</dbReference>